<dbReference type="InParanoid" id="C5KZP2"/>
<gene>
    <name evidence="1" type="ORF">Pmar_PMAR007067</name>
</gene>
<sequence length="93" mass="10526">MEYYATSRKTAEALAIALSGKYPKSCISFIVLDSPRISLEAEVASIGPFPPQKMFVIQVENATELRSFLTNYRVRGTRQPPSRRHVKGHSWKN</sequence>
<reference evidence="1 2" key="1">
    <citation type="submission" date="2008-07" db="EMBL/GenBank/DDBJ databases">
        <authorList>
            <person name="El-Sayed N."/>
            <person name="Caler E."/>
            <person name="Inman J."/>
            <person name="Amedeo P."/>
            <person name="Hass B."/>
            <person name="Wortman J."/>
        </authorList>
    </citation>
    <scope>NUCLEOTIDE SEQUENCE [LARGE SCALE GENOMIC DNA]</scope>
    <source>
        <strain evidence="2">ATCC 50983 / TXsc</strain>
    </source>
</reference>
<keyword evidence="2" id="KW-1185">Reference proteome</keyword>
<evidence type="ECO:0000313" key="2">
    <source>
        <dbReference type="Proteomes" id="UP000007800"/>
    </source>
</evidence>
<dbReference type="OrthoDB" id="10358444at2759"/>
<dbReference type="AlphaFoldDB" id="C5KZP2"/>
<proteinExistence type="predicted"/>
<organism evidence="2">
    <name type="scientific">Perkinsus marinus (strain ATCC 50983 / TXsc)</name>
    <dbReference type="NCBI Taxonomy" id="423536"/>
    <lineage>
        <taxon>Eukaryota</taxon>
        <taxon>Sar</taxon>
        <taxon>Alveolata</taxon>
        <taxon>Perkinsozoa</taxon>
        <taxon>Perkinsea</taxon>
        <taxon>Perkinsida</taxon>
        <taxon>Perkinsidae</taxon>
        <taxon>Perkinsus</taxon>
    </lineage>
</organism>
<evidence type="ECO:0000313" key="1">
    <source>
        <dbReference type="EMBL" id="EER10070.1"/>
    </source>
</evidence>
<accession>C5KZP2</accession>
<dbReference type="EMBL" id="GG677899">
    <property type="protein sequence ID" value="EER10070.1"/>
    <property type="molecule type" value="Genomic_DNA"/>
</dbReference>
<dbReference type="Proteomes" id="UP000007800">
    <property type="component" value="Unassembled WGS sequence"/>
</dbReference>
<dbReference type="GeneID" id="9038348"/>
<protein>
    <submittedName>
        <fullName evidence="1">Uncharacterized protein</fullName>
    </submittedName>
</protein>
<dbReference type="RefSeq" id="XP_002778275.1">
    <property type="nucleotide sequence ID" value="XM_002778229.1"/>
</dbReference>
<name>C5KZP2_PERM5</name>